<dbReference type="AlphaFoldDB" id="A0A089ZE43"/>
<sequence>MDSIGLATYSIQVREKHSKKIFFNFDKLPKEYPNLENFEDLKKNPYYDLMDILNEIFEVGDRHIHKKHEKIIKLLKWESEKSRVVYGLFGYGNYGSESEVVDTKVKDYSETLEQSKGVIKPFYFLFKLPKGSNLGMLIIERKSVSGLKVILNQWINQLLKNSNYKNFVVDINSMINEEMLNKYFNEGQLHSLRYIKHSIPKDYYDDIKTTEGKIETKISLNNPENIPSSIKNRLLGSVSKEKDNSYLKIKEVDYEDLKVELELNGKKRVFRSGHPEDASPYIDITDEIEMKDGNPEFNSINSRAREHAEEYFKKIWDPSPKRCVIRDVK</sequence>
<dbReference type="EMBL" id="CP006933">
    <property type="protein sequence ID" value="AIS31115.1"/>
    <property type="molecule type" value="Genomic_DNA"/>
</dbReference>
<dbReference type="RefSeq" id="WP_048084522.1">
    <property type="nucleotide sequence ID" value="NZ_CP006933.1"/>
</dbReference>
<evidence type="ECO:0000313" key="4">
    <source>
        <dbReference type="Proteomes" id="UP000062768"/>
    </source>
</evidence>
<reference evidence="2" key="2">
    <citation type="submission" date="2014-09" db="EMBL/GenBank/DDBJ databases">
        <authorList>
            <person name="Bishop-Lilly K.A."/>
            <person name="Broomall S.M."/>
            <person name="Chain P.S."/>
            <person name="Chertkov O."/>
            <person name="Coyne S.R."/>
            <person name="Daligault H.E."/>
            <person name="Davenport K.W."/>
            <person name="Erkkila T."/>
            <person name="Frey K.G."/>
            <person name="Gibbons H.S."/>
            <person name="Gu W."/>
            <person name="Jaissle J."/>
            <person name="Johnson S.L."/>
            <person name="Koroleva G.I."/>
            <person name="Ladner J.T."/>
            <person name="Lo C.-C."/>
            <person name="Minogue T.D."/>
            <person name="Munk C."/>
            <person name="Palacios G.F."/>
            <person name="Redden C.L."/>
            <person name="Rosenzweig C.N."/>
            <person name="Scholz M.B."/>
            <person name="Teshima H."/>
            <person name="Xu Y."/>
        </authorList>
    </citation>
    <scope>NUCLEOTIDE SEQUENCE</scope>
    <source>
        <strain evidence="2">Mb9</strain>
    </source>
</reference>
<dbReference type="STRING" id="2162.BRM9_0288"/>
<evidence type="ECO:0000313" key="3">
    <source>
        <dbReference type="Proteomes" id="UP000029661"/>
    </source>
</evidence>
<keyword evidence="4" id="KW-1185">Reference proteome</keyword>
<dbReference type="Proteomes" id="UP000029661">
    <property type="component" value="Chromosome"/>
</dbReference>
<proteinExistence type="predicted"/>
<dbReference type="Proteomes" id="UP000062768">
    <property type="component" value="Chromosome I"/>
</dbReference>
<evidence type="ECO:0000313" key="1">
    <source>
        <dbReference type="EMBL" id="AIS31115.1"/>
    </source>
</evidence>
<evidence type="ECO:0000313" key="2">
    <source>
        <dbReference type="EMBL" id="CEL25723.1"/>
    </source>
</evidence>
<accession>A0A089ZE43</accession>
<dbReference type="KEGG" id="mfc:BRM9_0288"/>
<dbReference type="GeneID" id="26740335"/>
<name>A0A089ZE43_METFO</name>
<reference evidence="1" key="1">
    <citation type="submission" date="2013-12" db="EMBL/GenBank/DDBJ databases">
        <title>The complete genome sequence of Methanobacterium sp. BRM9.</title>
        <authorList>
            <consortium name="Pastoral Greenhouse Gas Research Consortium"/>
            <person name="Kelly W.J."/>
            <person name="Leahy S.C."/>
            <person name="Perry R."/>
            <person name="Li D."/>
            <person name="Altermann E."/>
            <person name="Lambie S.C."/>
            <person name="Attwood G.T."/>
        </authorList>
    </citation>
    <scope>NUCLEOTIDE SEQUENCE [LARGE SCALE GENOMIC DNA]</scope>
    <source>
        <strain evidence="1">BRM9</strain>
    </source>
</reference>
<gene>
    <name evidence="1" type="ORF">BRM9_0288</name>
    <name evidence="2" type="ORF">MB9_2104</name>
</gene>
<dbReference type="EMBL" id="LN734822">
    <property type="protein sequence ID" value="CEL25723.1"/>
    <property type="molecule type" value="Genomic_DNA"/>
</dbReference>
<protein>
    <submittedName>
        <fullName evidence="1">Uncharacterized protein</fullName>
    </submittedName>
</protein>
<dbReference type="PATRIC" id="fig|2162.10.peg.2176"/>
<organism evidence="1 3">
    <name type="scientific">Methanobacterium formicicum</name>
    <dbReference type="NCBI Taxonomy" id="2162"/>
    <lineage>
        <taxon>Archaea</taxon>
        <taxon>Methanobacteriati</taxon>
        <taxon>Methanobacteriota</taxon>
        <taxon>Methanomada group</taxon>
        <taxon>Methanobacteria</taxon>
        <taxon>Methanobacteriales</taxon>
        <taxon>Methanobacteriaceae</taxon>
        <taxon>Methanobacterium</taxon>
    </lineage>
</organism>